<evidence type="ECO:0000313" key="14">
    <source>
        <dbReference type="Proteomes" id="UP001595548"/>
    </source>
</evidence>
<feature type="compositionally biased region" description="Low complexity" evidence="10">
    <location>
        <begin position="188"/>
        <end position="212"/>
    </location>
</feature>
<gene>
    <name evidence="13" type="primary">aceF</name>
    <name evidence="13" type="ORF">ACFOEB_08420</name>
</gene>
<dbReference type="InterPro" id="IPR050743">
    <property type="entry name" value="2-oxoacid_DH_E2_comp"/>
</dbReference>
<evidence type="ECO:0000256" key="5">
    <source>
        <dbReference type="ARBA" id="ARBA00022823"/>
    </source>
</evidence>
<dbReference type="Gene3D" id="4.10.320.10">
    <property type="entry name" value="E3-binding domain"/>
    <property type="match status" value="1"/>
</dbReference>
<feature type="region of interest" description="Disordered" evidence="10">
    <location>
        <begin position="185"/>
        <end position="212"/>
    </location>
</feature>
<reference evidence="14" key="1">
    <citation type="journal article" date="2019" name="Int. J. Syst. Evol. Microbiol.">
        <title>The Global Catalogue of Microorganisms (GCM) 10K type strain sequencing project: providing services to taxonomists for standard genome sequencing and annotation.</title>
        <authorList>
            <consortium name="The Broad Institute Genomics Platform"/>
            <consortium name="The Broad Institute Genome Sequencing Center for Infectious Disease"/>
            <person name="Wu L."/>
            <person name="Ma J."/>
        </authorList>
    </citation>
    <scope>NUCLEOTIDE SEQUENCE [LARGE SCALE GENOMIC DNA]</scope>
    <source>
        <strain evidence="14">KCTC 52141</strain>
    </source>
</reference>
<dbReference type="Pfam" id="PF00364">
    <property type="entry name" value="Biotin_lipoyl"/>
    <property type="match status" value="3"/>
</dbReference>
<evidence type="ECO:0000256" key="7">
    <source>
        <dbReference type="ARBA" id="ARBA00025211"/>
    </source>
</evidence>
<dbReference type="InterPro" id="IPR000089">
    <property type="entry name" value="Biotin_lipoyl"/>
</dbReference>
<dbReference type="NCBIfam" id="NF008814">
    <property type="entry name" value="PRK11854.1"/>
    <property type="match status" value="1"/>
</dbReference>
<dbReference type="GO" id="GO:0004742">
    <property type="term" value="F:dihydrolipoyllysine-residue acetyltransferase activity"/>
    <property type="evidence" value="ECO:0007669"/>
    <property type="project" value="UniProtKB-EC"/>
</dbReference>
<dbReference type="CDD" id="cd06849">
    <property type="entry name" value="lipoyl_domain"/>
    <property type="match status" value="3"/>
</dbReference>
<feature type="domain" description="Lipoyl-binding" evidence="11">
    <location>
        <begin position="111"/>
        <end position="187"/>
    </location>
</feature>
<comment type="catalytic activity">
    <reaction evidence="8 9">
        <text>N(6)-[(R)-dihydrolipoyl]-L-lysyl-[protein] + acetyl-CoA = N(6)-[(R)-S(8)-acetyldihydrolipoyl]-L-lysyl-[protein] + CoA</text>
        <dbReference type="Rhea" id="RHEA:17017"/>
        <dbReference type="Rhea" id="RHEA-COMP:10475"/>
        <dbReference type="Rhea" id="RHEA-COMP:10478"/>
        <dbReference type="ChEBI" id="CHEBI:57287"/>
        <dbReference type="ChEBI" id="CHEBI:57288"/>
        <dbReference type="ChEBI" id="CHEBI:83100"/>
        <dbReference type="ChEBI" id="CHEBI:83111"/>
        <dbReference type="EC" id="2.3.1.12"/>
    </reaction>
</comment>
<evidence type="ECO:0000256" key="6">
    <source>
        <dbReference type="ARBA" id="ARBA00023315"/>
    </source>
</evidence>
<keyword evidence="3 9" id="KW-0808">Transferase</keyword>
<comment type="subunit">
    <text evidence="2 9">Forms a 24-polypeptide structural core with octahedral symmetry.</text>
</comment>
<evidence type="ECO:0000256" key="3">
    <source>
        <dbReference type="ARBA" id="ARBA00022679"/>
    </source>
</evidence>
<feature type="domain" description="Lipoyl-binding" evidence="11">
    <location>
        <begin position="214"/>
        <end position="288"/>
    </location>
</feature>
<evidence type="ECO:0000256" key="1">
    <source>
        <dbReference type="ARBA" id="ARBA00007317"/>
    </source>
</evidence>
<comment type="cofactor">
    <cofactor evidence="9">
        <name>(R)-lipoate</name>
        <dbReference type="ChEBI" id="CHEBI:83088"/>
    </cofactor>
    <text evidence="9">Binds 3 lipoyl cofactors covalently.</text>
</comment>
<dbReference type="PROSITE" id="PS50968">
    <property type="entry name" value="BIOTINYL_LIPOYL"/>
    <property type="match status" value="3"/>
</dbReference>
<dbReference type="NCBIfam" id="TIGR01348">
    <property type="entry name" value="PDHac_trf_long"/>
    <property type="match status" value="1"/>
</dbReference>
<evidence type="ECO:0000256" key="8">
    <source>
        <dbReference type="ARBA" id="ARBA00048370"/>
    </source>
</evidence>
<dbReference type="SUPFAM" id="SSF52777">
    <property type="entry name" value="CoA-dependent acyltransferases"/>
    <property type="match status" value="1"/>
</dbReference>
<comment type="function">
    <text evidence="7">The pyruvate dehydrogenase complex catalyzes the overall conversion of pyruvate to acetyl-CoA and CO(2). It contains multiple copies of three enzymatic components: pyruvate dehydrogenase (E1), dihydrolipoamide acetyltransferase (E2) and lipoamide dehydrogenase (E3).</text>
</comment>
<feature type="region of interest" description="Disordered" evidence="10">
    <location>
        <begin position="78"/>
        <end position="113"/>
    </location>
</feature>
<comment type="caution">
    <text evidence="13">The sequence shown here is derived from an EMBL/GenBank/DDBJ whole genome shotgun (WGS) entry which is preliminary data.</text>
</comment>
<keyword evidence="4" id="KW-0677">Repeat</keyword>
<dbReference type="SUPFAM" id="SSF47005">
    <property type="entry name" value="Peripheral subunit-binding domain of 2-oxo acid dehydrogenase complex"/>
    <property type="match status" value="1"/>
</dbReference>
<name>A0ABV7HN93_9GAMM</name>
<dbReference type="InterPro" id="IPR036625">
    <property type="entry name" value="E3-bd_dom_sf"/>
</dbReference>
<accession>A0ABV7HN93</accession>
<keyword evidence="5 9" id="KW-0450">Lipoyl</keyword>
<dbReference type="SUPFAM" id="SSF51230">
    <property type="entry name" value="Single hybrid motif"/>
    <property type="match status" value="3"/>
</dbReference>
<evidence type="ECO:0000256" key="2">
    <source>
        <dbReference type="ARBA" id="ARBA00011484"/>
    </source>
</evidence>
<dbReference type="PANTHER" id="PTHR43178:SF2">
    <property type="entry name" value="DIHYDROLIPOYLLYSINE-RESIDUE ACETYLTRANSFERASE COMPONENT OF PYRUVATE DEHYDROGENASE COMPLEX"/>
    <property type="match status" value="1"/>
</dbReference>
<dbReference type="Pfam" id="PF00198">
    <property type="entry name" value="2-oxoacid_dh"/>
    <property type="match status" value="1"/>
</dbReference>
<dbReference type="RefSeq" id="WP_382415810.1">
    <property type="nucleotide sequence ID" value="NZ_AP031500.1"/>
</dbReference>
<dbReference type="InterPro" id="IPR004167">
    <property type="entry name" value="PSBD"/>
</dbReference>
<comment type="similarity">
    <text evidence="1 9">Belongs to the 2-oxoacid dehydrogenase family.</text>
</comment>
<feature type="domain" description="Peripheral subunit-binding (PSBD)" evidence="12">
    <location>
        <begin position="338"/>
        <end position="375"/>
    </location>
</feature>
<proteinExistence type="inferred from homology"/>
<dbReference type="EMBL" id="JBHRTL010000006">
    <property type="protein sequence ID" value="MFC3155222.1"/>
    <property type="molecule type" value="Genomic_DNA"/>
</dbReference>
<dbReference type="Gene3D" id="3.30.559.10">
    <property type="entry name" value="Chloramphenicol acetyltransferase-like domain"/>
    <property type="match status" value="1"/>
</dbReference>
<dbReference type="InterPro" id="IPR011053">
    <property type="entry name" value="Single_hybrid_motif"/>
</dbReference>
<dbReference type="InterPro" id="IPR023213">
    <property type="entry name" value="CAT-like_dom_sf"/>
</dbReference>
<dbReference type="InterPro" id="IPR001078">
    <property type="entry name" value="2-oxoacid_DH_actylTfrase"/>
</dbReference>
<dbReference type="InterPro" id="IPR003016">
    <property type="entry name" value="2-oxoA_DH_lipoyl-BS"/>
</dbReference>
<dbReference type="PROSITE" id="PS00189">
    <property type="entry name" value="LIPOYL"/>
    <property type="match status" value="3"/>
</dbReference>
<keyword evidence="14" id="KW-1185">Reference proteome</keyword>
<feature type="domain" description="Lipoyl-binding" evidence="11">
    <location>
        <begin position="3"/>
        <end position="77"/>
    </location>
</feature>
<dbReference type="Gene3D" id="2.40.50.100">
    <property type="match status" value="3"/>
</dbReference>
<evidence type="ECO:0000256" key="9">
    <source>
        <dbReference type="RuleBase" id="RU361137"/>
    </source>
</evidence>
<dbReference type="EC" id="2.3.1.12" evidence="9"/>
<organism evidence="13 14">
    <name type="scientific">Gilvimarinus japonicus</name>
    <dbReference type="NCBI Taxonomy" id="1796469"/>
    <lineage>
        <taxon>Bacteria</taxon>
        <taxon>Pseudomonadati</taxon>
        <taxon>Pseudomonadota</taxon>
        <taxon>Gammaproteobacteria</taxon>
        <taxon>Cellvibrionales</taxon>
        <taxon>Cellvibrionaceae</taxon>
        <taxon>Gilvimarinus</taxon>
    </lineage>
</organism>
<feature type="compositionally biased region" description="Low complexity" evidence="10">
    <location>
        <begin position="104"/>
        <end position="113"/>
    </location>
</feature>
<dbReference type="InterPro" id="IPR006256">
    <property type="entry name" value="AcTrfase_Pyrv_DH_cplx"/>
</dbReference>
<feature type="region of interest" description="Disordered" evidence="10">
    <location>
        <begin position="290"/>
        <end position="326"/>
    </location>
</feature>
<dbReference type="PROSITE" id="PS51826">
    <property type="entry name" value="PSBD"/>
    <property type="match status" value="1"/>
</dbReference>
<evidence type="ECO:0000313" key="13">
    <source>
        <dbReference type="EMBL" id="MFC3155222.1"/>
    </source>
</evidence>
<feature type="compositionally biased region" description="Low complexity" evidence="10">
    <location>
        <begin position="291"/>
        <end position="326"/>
    </location>
</feature>
<dbReference type="Proteomes" id="UP001595548">
    <property type="component" value="Unassembled WGS sequence"/>
</dbReference>
<evidence type="ECO:0000259" key="12">
    <source>
        <dbReference type="PROSITE" id="PS51826"/>
    </source>
</evidence>
<dbReference type="Pfam" id="PF02817">
    <property type="entry name" value="E3_binding"/>
    <property type="match status" value="1"/>
</dbReference>
<protein>
    <recommendedName>
        <fullName evidence="9">Acetyltransferase component of pyruvate dehydrogenase complex</fullName>
        <ecNumber evidence="9">2.3.1.12</ecNumber>
    </recommendedName>
</protein>
<sequence length="636" mass="65726">MAIESIKVPDIGGSENVDVIEISVAVGDTVAIDDSLLVLETDKASMEIPSTVAGKVTAIKVKEGDKVSEGDVIFEVETEGGADASGSDKEEPVKNEPAPEPESKAAPAAASAEQDITIPDLGGSENVDVIEICVAVGDEVSEGDSLVVLETDKASLEIPAPASGKIVSIDLKEGDKVSQGDKLGVMTGGATEAPAETPAESSAAPAPASGGSSVEVIPVPDIGGSEGAAVIEISISAGDEIDEGDTLIVLETDKASMEIPAPSAGKVVKVSVKEGDKLSQGDAICEMEVESAAPAAPAPKAESAPQAASAPAASTATTSSGSPVTADNVEVVNSSDVYAGPAVRKLARQLGVDLKKVKGSGPRSRVNKDDVRDYVKNIVADSQSGKSTAGGSGIPAIPAVDFAKFGEIETVKMSKIKKLTADNMVRNWLNIPHVTQWDDADITELEAFRKGLKAEAEKRGSKLTPLPFLLKACAAALVAEPSFNVSMHHDGEHIVQKKYVHIGVAVDTPNGLMVPVIRDVDKKGLWELADDFSAIVKKARDGKLTAADMQGGCFTISSLGAMGGNGFTPIVNAPEVAILGVSKAQMKPVWNGSEFVPRNMLPLALSYDHRAINGADAGRFFTYLTAVVADVRRLLL</sequence>
<keyword evidence="13" id="KW-0670">Pyruvate</keyword>
<dbReference type="PANTHER" id="PTHR43178">
    <property type="entry name" value="DIHYDROLIPOAMIDE ACETYLTRANSFERASE COMPONENT OF PYRUVATE DEHYDROGENASE COMPLEX"/>
    <property type="match status" value="1"/>
</dbReference>
<evidence type="ECO:0000256" key="4">
    <source>
        <dbReference type="ARBA" id="ARBA00022737"/>
    </source>
</evidence>
<evidence type="ECO:0000256" key="10">
    <source>
        <dbReference type="SAM" id="MobiDB-lite"/>
    </source>
</evidence>
<evidence type="ECO:0000259" key="11">
    <source>
        <dbReference type="PROSITE" id="PS50968"/>
    </source>
</evidence>
<keyword evidence="6 9" id="KW-0012">Acyltransferase</keyword>